<evidence type="ECO:0000256" key="4">
    <source>
        <dbReference type="SAM" id="Coils"/>
    </source>
</evidence>
<keyword evidence="2" id="KW-0396">Initiation factor</keyword>
<evidence type="ECO:0000313" key="6">
    <source>
        <dbReference type="EMBL" id="CAI5439033.1"/>
    </source>
</evidence>
<dbReference type="PANTHER" id="PTHR21681:SF0">
    <property type="entry name" value="EUKARYOTIC TRANSLATION INITIATION FACTOR 3 SUBUNIT J"/>
    <property type="match status" value="1"/>
</dbReference>
<name>A0A9P1I6E2_9PELO</name>
<feature type="region of interest" description="Disordered" evidence="5">
    <location>
        <begin position="30"/>
        <end position="51"/>
    </location>
</feature>
<feature type="coiled-coil region" evidence="4">
    <location>
        <begin position="52"/>
        <end position="79"/>
    </location>
</feature>
<keyword evidence="1" id="KW-0963">Cytoplasm</keyword>
<sequence length="195" mass="21229">MGDNWDDDDFEVAEVSTFKDSEPAAIQITDEKPKAAAAPKKAEPKKAPTFAMESLGRELTSAEKEAMQKKNDLALARDMFGDDGGDDESSSYANISSKEEFEYWGERVGGFLATRSKAGNYGSMIGKLMVSITENLTVAEIQKISTLLTQITPATTAAAKKNQKKATLKVSKATNNVYDDYGGGADDYDDYDDFM</sequence>
<evidence type="ECO:0000256" key="5">
    <source>
        <dbReference type="SAM" id="MobiDB-lite"/>
    </source>
</evidence>
<evidence type="ECO:0000256" key="3">
    <source>
        <dbReference type="ARBA" id="ARBA00022917"/>
    </source>
</evidence>
<dbReference type="Gene3D" id="1.10.246.60">
    <property type="entry name" value="Eukaryotic translation initiation factor 3 like domains"/>
    <property type="match status" value="1"/>
</dbReference>
<comment type="caution">
    <text evidence="6">The sequence shown here is derived from an EMBL/GenBank/DDBJ whole genome shotgun (WGS) entry which is preliminary data.</text>
</comment>
<accession>A0A9P1I6E2</accession>
<dbReference type="PANTHER" id="PTHR21681">
    <property type="entry name" value="EUKARYOTIC TRANSLATION INITIATION FACTOR 3 SUBUNIT J"/>
    <property type="match status" value="1"/>
</dbReference>
<keyword evidence="7" id="KW-1185">Reference proteome</keyword>
<dbReference type="OrthoDB" id="5841389at2759"/>
<dbReference type="GO" id="GO:0005852">
    <property type="term" value="C:eukaryotic translation initiation factor 3 complex"/>
    <property type="evidence" value="ECO:0007669"/>
    <property type="project" value="InterPro"/>
</dbReference>
<dbReference type="InterPro" id="IPR023194">
    <property type="entry name" value="eIF3-like_dom_sf"/>
</dbReference>
<dbReference type="Pfam" id="PF08597">
    <property type="entry name" value="eIF3_subunit"/>
    <property type="match status" value="1"/>
</dbReference>
<reference evidence="6" key="1">
    <citation type="submission" date="2022-11" db="EMBL/GenBank/DDBJ databases">
        <authorList>
            <person name="Kikuchi T."/>
        </authorList>
    </citation>
    <scope>NUCLEOTIDE SEQUENCE</scope>
    <source>
        <strain evidence="6">PS1010</strain>
    </source>
</reference>
<dbReference type="InterPro" id="IPR013906">
    <property type="entry name" value="eIF3j"/>
</dbReference>
<gene>
    <name evidence="6" type="ORF">CAMP_LOCUS1670</name>
</gene>
<dbReference type="AlphaFoldDB" id="A0A9P1I6E2"/>
<proteinExistence type="predicted"/>
<feature type="compositionally biased region" description="Basic and acidic residues" evidence="5">
    <location>
        <begin position="30"/>
        <end position="46"/>
    </location>
</feature>
<dbReference type="Proteomes" id="UP001152747">
    <property type="component" value="Unassembled WGS sequence"/>
</dbReference>
<evidence type="ECO:0000313" key="7">
    <source>
        <dbReference type="Proteomes" id="UP001152747"/>
    </source>
</evidence>
<keyword evidence="3" id="KW-0648">Protein biosynthesis</keyword>
<dbReference type="EMBL" id="CANHGI010000001">
    <property type="protein sequence ID" value="CAI5439033.1"/>
    <property type="molecule type" value="Genomic_DNA"/>
</dbReference>
<dbReference type="GO" id="GO:0003743">
    <property type="term" value="F:translation initiation factor activity"/>
    <property type="evidence" value="ECO:0007669"/>
    <property type="project" value="UniProtKB-KW"/>
</dbReference>
<evidence type="ECO:0000256" key="2">
    <source>
        <dbReference type="ARBA" id="ARBA00022540"/>
    </source>
</evidence>
<evidence type="ECO:0000256" key="1">
    <source>
        <dbReference type="ARBA" id="ARBA00022490"/>
    </source>
</evidence>
<evidence type="ECO:0008006" key="8">
    <source>
        <dbReference type="Google" id="ProtNLM"/>
    </source>
</evidence>
<keyword evidence="4" id="KW-0175">Coiled coil</keyword>
<organism evidence="6 7">
    <name type="scientific">Caenorhabditis angaria</name>
    <dbReference type="NCBI Taxonomy" id="860376"/>
    <lineage>
        <taxon>Eukaryota</taxon>
        <taxon>Metazoa</taxon>
        <taxon>Ecdysozoa</taxon>
        <taxon>Nematoda</taxon>
        <taxon>Chromadorea</taxon>
        <taxon>Rhabditida</taxon>
        <taxon>Rhabditina</taxon>
        <taxon>Rhabditomorpha</taxon>
        <taxon>Rhabditoidea</taxon>
        <taxon>Rhabditidae</taxon>
        <taxon>Peloderinae</taxon>
        <taxon>Caenorhabditis</taxon>
    </lineage>
</organism>
<protein>
    <recommendedName>
        <fullName evidence="8">Eukaryotic translation initiation factor 3 30 kDa subunit</fullName>
    </recommendedName>
</protein>